<keyword evidence="5" id="KW-1185">Reference proteome</keyword>
<dbReference type="Pfam" id="PF13968">
    <property type="entry name" value="DUF4220"/>
    <property type="match status" value="1"/>
</dbReference>
<feature type="domain" description="DUF4220" evidence="3">
    <location>
        <begin position="138"/>
        <end position="472"/>
    </location>
</feature>
<feature type="transmembrane region" description="Helical" evidence="2">
    <location>
        <begin position="102"/>
        <end position="123"/>
    </location>
</feature>
<gene>
    <name evidence="4" type="ORF">U9M48_030876</name>
</gene>
<feature type="transmembrane region" description="Helical" evidence="2">
    <location>
        <begin position="135"/>
        <end position="157"/>
    </location>
</feature>
<dbReference type="AlphaFoldDB" id="A0AAQ3X3S3"/>
<keyword evidence="2" id="KW-1133">Transmembrane helix</keyword>
<feature type="compositionally biased region" description="Pro residues" evidence="1">
    <location>
        <begin position="50"/>
        <end position="61"/>
    </location>
</feature>
<dbReference type="Pfam" id="PF04578">
    <property type="entry name" value="DUF594"/>
    <property type="match status" value="1"/>
</dbReference>
<feature type="transmembrane region" description="Helical" evidence="2">
    <location>
        <begin position="359"/>
        <end position="378"/>
    </location>
</feature>
<evidence type="ECO:0000256" key="2">
    <source>
        <dbReference type="SAM" id="Phobius"/>
    </source>
</evidence>
<evidence type="ECO:0000313" key="5">
    <source>
        <dbReference type="Proteomes" id="UP001341281"/>
    </source>
</evidence>
<reference evidence="4 5" key="1">
    <citation type="submission" date="2024-02" db="EMBL/GenBank/DDBJ databases">
        <title>High-quality chromosome-scale genome assembly of Pensacola bahiagrass (Paspalum notatum Flugge var. saurae).</title>
        <authorList>
            <person name="Vega J.M."/>
            <person name="Podio M."/>
            <person name="Orjuela J."/>
            <person name="Siena L.A."/>
            <person name="Pessino S.C."/>
            <person name="Combes M.C."/>
            <person name="Mariac C."/>
            <person name="Albertini E."/>
            <person name="Pupilli F."/>
            <person name="Ortiz J.P.A."/>
            <person name="Leblanc O."/>
        </authorList>
    </citation>
    <scope>NUCLEOTIDE SEQUENCE [LARGE SCALE GENOMIC DNA]</scope>
    <source>
        <strain evidence="4">R1</strain>
        <tissue evidence="4">Leaf</tissue>
    </source>
</reference>
<feature type="transmembrane region" description="Helical" evidence="2">
    <location>
        <begin position="390"/>
        <end position="419"/>
    </location>
</feature>
<keyword evidence="2" id="KW-0812">Transmembrane</keyword>
<dbReference type="InterPro" id="IPR025315">
    <property type="entry name" value="DUF4220"/>
</dbReference>
<proteinExistence type="predicted"/>
<accession>A0AAQ3X3S3</accession>
<dbReference type="PANTHER" id="PTHR31325">
    <property type="entry name" value="OS01G0798800 PROTEIN-RELATED"/>
    <property type="match status" value="1"/>
</dbReference>
<dbReference type="InterPro" id="IPR007658">
    <property type="entry name" value="DUF594"/>
</dbReference>
<keyword evidence="2" id="KW-0472">Membrane</keyword>
<evidence type="ECO:0000259" key="3">
    <source>
        <dbReference type="Pfam" id="PF13968"/>
    </source>
</evidence>
<feature type="region of interest" description="Disordered" evidence="1">
    <location>
        <begin position="1"/>
        <end position="72"/>
    </location>
</feature>
<dbReference type="Proteomes" id="UP001341281">
    <property type="component" value="Chromosome 07"/>
</dbReference>
<name>A0AAQ3X3S3_PASNO</name>
<dbReference type="EMBL" id="CP144751">
    <property type="protein sequence ID" value="WVZ83771.1"/>
    <property type="molecule type" value="Genomic_DNA"/>
</dbReference>
<feature type="compositionally biased region" description="Polar residues" evidence="1">
    <location>
        <begin position="1"/>
        <end position="10"/>
    </location>
</feature>
<organism evidence="4 5">
    <name type="scientific">Paspalum notatum var. saurae</name>
    <dbReference type="NCBI Taxonomy" id="547442"/>
    <lineage>
        <taxon>Eukaryota</taxon>
        <taxon>Viridiplantae</taxon>
        <taxon>Streptophyta</taxon>
        <taxon>Embryophyta</taxon>
        <taxon>Tracheophyta</taxon>
        <taxon>Spermatophyta</taxon>
        <taxon>Magnoliopsida</taxon>
        <taxon>Liliopsida</taxon>
        <taxon>Poales</taxon>
        <taxon>Poaceae</taxon>
        <taxon>PACMAD clade</taxon>
        <taxon>Panicoideae</taxon>
        <taxon>Andropogonodae</taxon>
        <taxon>Paspaleae</taxon>
        <taxon>Paspalinae</taxon>
        <taxon>Paspalum</taxon>
    </lineage>
</organism>
<protein>
    <recommendedName>
        <fullName evidence="3">DUF4220 domain-containing protein</fullName>
    </recommendedName>
</protein>
<evidence type="ECO:0000256" key="1">
    <source>
        <dbReference type="SAM" id="MobiDB-lite"/>
    </source>
</evidence>
<evidence type="ECO:0000313" key="4">
    <source>
        <dbReference type="EMBL" id="WVZ83771.1"/>
    </source>
</evidence>
<sequence length="764" mass="87290">MRRTSLSHPPSGSHRGRSSARCSHVTPTTGVLRIPTTVPTAAGRRATKPTPSPSAPLPSPAPSTDVDPVKQVDPPRKWEDLFISIAYPRAMAVSPLEFWNRWAIQILMLFSLTLHVLLLPLAGIRRRRASMLLRIPLWLAYHLSDTVGIYAIAILSLSSAPRQNRLMPFWAPFLLLHRGGPDSIGAYSFHDNQIWLRHLQIYIVKVLAATYILYNYLPRGDLFLVLAALLMWAVGSGKYAEKVVAIRGGNMSSIRNSFRKQPLARQHHHFQHEDQRFLKNPFNDEEVYLRRAHSMFHISKRAMVDSWLEKDPEHNILEMLKTLRKEDSKGMWAFTEMQLSLLYDILYTKAAVIHTWPGYFIRLASSLAIIASFLLFHFSGKDRHTVDVCITYILLVGAFLMEAASMLNAVGSTWAYAFLCTTRWTWLRYTALCTGRWDRLRQLVKTIQGRGSSNRSGRRWSGKMGQYSMLHFCSRRRRSHRPLVGRIAAALGFEEWWIKKHYSATIDISYDLKQELFQYVQRLSEIGVNSQGVIRKSWGQEPLEREDKNLYERIRKDRNLGVEFQEGVIIWHIGTDIFLAKSSIEAGEAAVLVKSIRTLSNYLMFLLVVHPKMLPGLPQSMMYRQTCGNVSDRCQKQGLLDGDTGAMLKEIFCLEDGPNATELSHIHELANTLYEEKPKYSHSVPRLCYANGVANELLDRVKEKGSKAVLRLVLDVWMDFVVYAANRCSRESHAKKLSSGGELTSVIWIMTDFLTQEAYARQKD</sequence>